<dbReference type="PIRSF" id="PIRSF003230">
    <property type="entry name" value="YbgC"/>
    <property type="match status" value="1"/>
</dbReference>
<proteinExistence type="inferred from homology"/>
<dbReference type="InterPro" id="IPR006684">
    <property type="entry name" value="YbgC/YbaW"/>
</dbReference>
<dbReference type="PANTHER" id="PTHR31793">
    <property type="entry name" value="4-HYDROXYBENZOYL-COA THIOESTERASE FAMILY MEMBER"/>
    <property type="match status" value="1"/>
</dbReference>
<evidence type="ECO:0000256" key="2">
    <source>
        <dbReference type="ARBA" id="ARBA00022801"/>
    </source>
</evidence>
<evidence type="ECO:0000313" key="3">
    <source>
        <dbReference type="EMBL" id="MEJ1089830.1"/>
    </source>
</evidence>
<keyword evidence="2 3" id="KW-0378">Hydrolase</keyword>
<sequence>MLHSDTRRLSYNDTDPAGILYYASWFPKMEALLSDFMYRNGYRQDQSLDARGWTTVTRATECEYLAAARLFDEIRLELAIGAIGATSFQFAYRMVRTDDDVLVSRAKTTIVIVDSEQRAIRIPADFRRQLEDWAAA</sequence>
<reference evidence="3 4" key="1">
    <citation type="submission" date="2024-02" db="EMBL/GenBank/DDBJ databases">
        <authorList>
            <person name="Saticioglu I.B."/>
        </authorList>
    </citation>
    <scope>NUCLEOTIDE SEQUENCE [LARGE SCALE GENOMIC DNA]</scope>
    <source>
        <strain evidence="3 4">Mu-80</strain>
    </source>
</reference>
<comment type="caution">
    <text evidence="3">The sequence shown here is derived from an EMBL/GenBank/DDBJ whole genome shotgun (WGS) entry which is preliminary data.</text>
</comment>
<evidence type="ECO:0000256" key="1">
    <source>
        <dbReference type="ARBA" id="ARBA00005953"/>
    </source>
</evidence>
<accession>A0ABU8LFQ0</accession>
<dbReference type="CDD" id="cd00586">
    <property type="entry name" value="4HBT"/>
    <property type="match status" value="1"/>
</dbReference>
<dbReference type="EMBL" id="JBBDGM010000019">
    <property type="protein sequence ID" value="MEJ1089830.1"/>
    <property type="molecule type" value="Genomic_DNA"/>
</dbReference>
<dbReference type="InterPro" id="IPR050563">
    <property type="entry name" value="4-hydroxybenzoyl-CoA_TE"/>
</dbReference>
<dbReference type="PANTHER" id="PTHR31793:SF27">
    <property type="entry name" value="NOVEL THIOESTERASE SUPERFAMILY DOMAIN AND SAPOSIN A-TYPE DOMAIN CONTAINING PROTEIN (0610012H03RIK)"/>
    <property type="match status" value="1"/>
</dbReference>
<dbReference type="EC" id="3.1.2.-" evidence="3"/>
<dbReference type="InterPro" id="IPR029069">
    <property type="entry name" value="HotDog_dom_sf"/>
</dbReference>
<keyword evidence="4" id="KW-1185">Reference proteome</keyword>
<name>A0ABU8LFQ0_9MICO</name>
<organism evidence="3 4">
    <name type="scientific">Microbacterium bandirmense</name>
    <dbReference type="NCBI Taxonomy" id="3122050"/>
    <lineage>
        <taxon>Bacteria</taxon>
        <taxon>Bacillati</taxon>
        <taxon>Actinomycetota</taxon>
        <taxon>Actinomycetes</taxon>
        <taxon>Micrococcales</taxon>
        <taxon>Microbacteriaceae</taxon>
        <taxon>Microbacterium</taxon>
    </lineage>
</organism>
<evidence type="ECO:0000313" key="4">
    <source>
        <dbReference type="Proteomes" id="UP001371224"/>
    </source>
</evidence>
<dbReference type="RefSeq" id="WP_337333475.1">
    <property type="nucleotide sequence ID" value="NZ_JBBDGM010000019.1"/>
</dbReference>
<gene>
    <name evidence="3" type="ORF">WDU99_16055</name>
</gene>
<dbReference type="GO" id="GO:0016787">
    <property type="term" value="F:hydrolase activity"/>
    <property type="evidence" value="ECO:0007669"/>
    <property type="project" value="UniProtKB-KW"/>
</dbReference>
<protein>
    <submittedName>
        <fullName evidence="3">Thioesterase family protein</fullName>
        <ecNumber evidence="3">3.1.2.-</ecNumber>
    </submittedName>
</protein>
<dbReference type="SUPFAM" id="SSF54637">
    <property type="entry name" value="Thioesterase/thiol ester dehydrase-isomerase"/>
    <property type="match status" value="1"/>
</dbReference>
<dbReference type="Gene3D" id="3.10.129.10">
    <property type="entry name" value="Hotdog Thioesterase"/>
    <property type="match status" value="1"/>
</dbReference>
<dbReference type="Pfam" id="PF13279">
    <property type="entry name" value="4HBT_2"/>
    <property type="match status" value="1"/>
</dbReference>
<comment type="similarity">
    <text evidence="1">Belongs to the 4-hydroxybenzoyl-CoA thioesterase family.</text>
</comment>
<dbReference type="Proteomes" id="UP001371224">
    <property type="component" value="Unassembled WGS sequence"/>
</dbReference>